<feature type="compositionally biased region" description="Basic and acidic residues" evidence="1">
    <location>
        <begin position="132"/>
        <end position="147"/>
    </location>
</feature>
<feature type="region of interest" description="Disordered" evidence="1">
    <location>
        <begin position="129"/>
        <end position="158"/>
    </location>
</feature>
<name>A0A420F6R7_9ACTN</name>
<evidence type="ECO:0000313" key="2">
    <source>
        <dbReference type="EMBL" id="RKF28630.1"/>
    </source>
</evidence>
<sequence>RPSPTGTLTWSAGRYLAIHGEIPGHQRGDIWPPTGSIHWPPTQPIAELPVRDVFAFGRSWHTIAESLPLDDAGGFDAGSSMYRSTAAGRKVRVHTLPSGQRLIVVWQPGYAGPPSAEETALLRDALIGVEPGSERETPPRARAEAPGERLLTQVQAAP</sequence>
<evidence type="ECO:0000313" key="3">
    <source>
        <dbReference type="Proteomes" id="UP000285744"/>
    </source>
</evidence>
<feature type="non-terminal residue" evidence="2">
    <location>
        <position position="1"/>
    </location>
</feature>
<gene>
    <name evidence="2" type="ORF">D7I43_02420</name>
</gene>
<dbReference type="Proteomes" id="UP000285744">
    <property type="component" value="Unassembled WGS sequence"/>
</dbReference>
<evidence type="ECO:0000256" key="1">
    <source>
        <dbReference type="SAM" id="MobiDB-lite"/>
    </source>
</evidence>
<accession>A0A420F6R7</accession>
<protein>
    <submittedName>
        <fullName evidence="2">Uncharacterized protein</fullName>
    </submittedName>
</protein>
<proteinExistence type="predicted"/>
<organism evidence="2 3">
    <name type="scientific">Micromonospora globbae</name>
    <dbReference type="NCBI Taxonomy" id="1894969"/>
    <lineage>
        <taxon>Bacteria</taxon>
        <taxon>Bacillati</taxon>
        <taxon>Actinomycetota</taxon>
        <taxon>Actinomycetes</taxon>
        <taxon>Micromonosporales</taxon>
        <taxon>Micromonosporaceae</taxon>
        <taxon>Micromonospora</taxon>
    </lineage>
</organism>
<comment type="caution">
    <text evidence="2">The sequence shown here is derived from an EMBL/GenBank/DDBJ whole genome shotgun (WGS) entry which is preliminary data.</text>
</comment>
<dbReference type="EMBL" id="RAQQ01000002">
    <property type="protein sequence ID" value="RKF28630.1"/>
    <property type="molecule type" value="Genomic_DNA"/>
</dbReference>
<dbReference type="AlphaFoldDB" id="A0A420F6R7"/>
<dbReference type="RefSeq" id="WP_204985143.1">
    <property type="nucleotide sequence ID" value="NZ_RAQQ01000002.1"/>
</dbReference>
<reference evidence="2 3" key="1">
    <citation type="journal article" date="2018" name="Int. J. Syst. Evol. Microbiol.">
        <title>Micromonospora globbae sp. nov., an endophytic actinomycete isolated from roots of Globba winitii C. H. Wright.</title>
        <authorList>
            <person name="Kuncharoen N."/>
            <person name="Pittayakhajonwut P."/>
            <person name="Tanasupawat S."/>
        </authorList>
    </citation>
    <scope>NUCLEOTIDE SEQUENCE [LARGE SCALE GENOMIC DNA]</scope>
    <source>
        <strain evidence="2 3">WPS1-2</strain>
    </source>
</reference>